<evidence type="ECO:0000256" key="2">
    <source>
        <dbReference type="SAM" id="MobiDB-lite"/>
    </source>
</evidence>
<proteinExistence type="predicted"/>
<protein>
    <recommendedName>
        <fullName evidence="6">F-box domain-containing protein</fullName>
    </recommendedName>
</protein>
<keyword evidence="3" id="KW-1133">Transmembrane helix</keyword>
<dbReference type="SUPFAM" id="SSF52047">
    <property type="entry name" value="RNI-like"/>
    <property type="match status" value="2"/>
</dbReference>
<keyword evidence="3" id="KW-0472">Membrane</keyword>
<evidence type="ECO:0000256" key="3">
    <source>
        <dbReference type="SAM" id="Phobius"/>
    </source>
</evidence>
<keyword evidence="5" id="KW-1185">Reference proteome</keyword>
<dbReference type="Gene3D" id="3.80.10.10">
    <property type="entry name" value="Ribonuclease Inhibitor"/>
    <property type="match status" value="1"/>
</dbReference>
<sequence>MIVVSDSAAYQVLLGFLSPADHASLRLVSRSWQALVDRSLGCLYPLAVTPFNFGFGSVPCLVYQSLFQSSSIKQHLLDAGPVHAGFYLISRQFTNLHTLAVDCQSKGCVDFEHLPLLLSLRRLRLGQFSFSEDALAGGLGRCSGLQVLHLESQQAMLQVRSLRHLSGLAALQELVVQPRGYINVPPESAAGLAALACLTRLTQLQLVTAIKPSRCPLPGDPSSSSSLVGPFDDTHGFPAGRSVFFNSSSAAGGCQLSVALAHLARLQVLRLVGVAGLPGSLSGLSCLRELSLERGCGGQRYGQQEGAAVTAYVTPGLWSDLADMQGVQRVAVEARGWHSAAITAQYSSVAEAAASMMTWHCVAPPLPPSLQPTPAAAHASSALSAGALGVWFNHPSQCGYCPSLPPLLLLAPRPCMGRLGLLQQQAAAQQLLAVQQQQQQAVGVGDGGLAEAHYHQHQHMVLRGAGPESAARRLLLAQLRAAMHPSKLLLVLGASATHLRRLELTVDQSWPGSVLASLGQLRRLSQLQVLKLDCGRQAPPPEMWSGLSGLTSLQWLCLRWLDTLSAACLAPLTGLVALQLKAITVPPAAAELAEALAGMPKLSALAIEGGLLGVQGDWLRDAAGLLRHGRWTSSWVEHTLCRQPHLRVLGSITAALLMTVALNSPRWPEMVASALLAAAAGAVFVLAVAASLLSLMLASTGAAAGHGGEVRSQQQAGPAGGPEVHFEGQAGPEGPEDQAAAAAANRVEVAAVGRGSAVVGLVAEMPELRFLDVTWLNLEPWELQGLAQQQQLHYLGLCRQQAGVLLSQEASGGGVWGGRAGDADVLGGAGWLEGGPAMVLVEAPAGFDEVIERDVMTSAAAE</sequence>
<evidence type="ECO:0008006" key="6">
    <source>
        <dbReference type="Google" id="ProtNLM"/>
    </source>
</evidence>
<comment type="subcellular location">
    <subcellularLocation>
        <location evidence="1">Cytoplasm</location>
        <location evidence="1">Cytoskeleton</location>
        <location evidence="1">Cilium axoneme</location>
    </subcellularLocation>
</comment>
<accession>A0ABY8U2T1</accession>
<evidence type="ECO:0000256" key="1">
    <source>
        <dbReference type="ARBA" id="ARBA00004430"/>
    </source>
</evidence>
<keyword evidence="3" id="KW-0812">Transmembrane</keyword>
<name>A0ABY8U2T1_TETOB</name>
<evidence type="ECO:0000313" key="5">
    <source>
        <dbReference type="Proteomes" id="UP001244341"/>
    </source>
</evidence>
<gene>
    <name evidence="4" type="ORF">OEZ85_001644</name>
</gene>
<dbReference type="Proteomes" id="UP001244341">
    <property type="component" value="Chromosome 6b"/>
</dbReference>
<reference evidence="4 5" key="1">
    <citation type="submission" date="2023-05" db="EMBL/GenBank/DDBJ databases">
        <title>A 100% complete, gapless, phased diploid assembly of the Scenedesmus obliquus UTEX 3031 genome.</title>
        <authorList>
            <person name="Biondi T.C."/>
            <person name="Hanschen E.R."/>
            <person name="Kwon T."/>
            <person name="Eng W."/>
            <person name="Kruse C.P.S."/>
            <person name="Koehler S.I."/>
            <person name="Kunde Y."/>
            <person name="Gleasner C.D."/>
            <person name="You Mak K.T."/>
            <person name="Polle J."/>
            <person name="Hovde B.T."/>
            <person name="Starkenburg S.R."/>
        </authorList>
    </citation>
    <scope>NUCLEOTIDE SEQUENCE [LARGE SCALE GENOMIC DNA]</scope>
    <source>
        <strain evidence="4 5">DOE0152z</strain>
    </source>
</reference>
<organism evidence="4 5">
    <name type="scientific">Tetradesmus obliquus</name>
    <name type="common">Green alga</name>
    <name type="synonym">Acutodesmus obliquus</name>
    <dbReference type="NCBI Taxonomy" id="3088"/>
    <lineage>
        <taxon>Eukaryota</taxon>
        <taxon>Viridiplantae</taxon>
        <taxon>Chlorophyta</taxon>
        <taxon>core chlorophytes</taxon>
        <taxon>Chlorophyceae</taxon>
        <taxon>CS clade</taxon>
        <taxon>Sphaeropleales</taxon>
        <taxon>Scenedesmaceae</taxon>
        <taxon>Tetradesmus</taxon>
    </lineage>
</organism>
<dbReference type="EMBL" id="CP126213">
    <property type="protein sequence ID" value="WIA14933.1"/>
    <property type="molecule type" value="Genomic_DNA"/>
</dbReference>
<dbReference type="InterPro" id="IPR032675">
    <property type="entry name" value="LRR_dom_sf"/>
</dbReference>
<feature type="transmembrane region" description="Helical" evidence="3">
    <location>
        <begin position="674"/>
        <end position="697"/>
    </location>
</feature>
<feature type="region of interest" description="Disordered" evidence="2">
    <location>
        <begin position="708"/>
        <end position="742"/>
    </location>
</feature>
<evidence type="ECO:0000313" key="4">
    <source>
        <dbReference type="EMBL" id="WIA14933.1"/>
    </source>
</evidence>